<protein>
    <submittedName>
        <fullName evidence="1">Uncharacterized protein</fullName>
    </submittedName>
</protein>
<keyword evidence="2" id="KW-1185">Reference proteome</keyword>
<gene>
    <name evidence="1" type="ORF">TNCT_684271</name>
</gene>
<dbReference type="AlphaFoldDB" id="A0A8X6FPK8"/>
<evidence type="ECO:0000313" key="1">
    <source>
        <dbReference type="EMBL" id="GFQ85628.1"/>
    </source>
</evidence>
<reference evidence="1" key="1">
    <citation type="submission" date="2020-07" db="EMBL/GenBank/DDBJ databases">
        <title>Multicomponent nature underlies the extraordinary mechanical properties of spider dragline silk.</title>
        <authorList>
            <person name="Kono N."/>
            <person name="Nakamura H."/>
            <person name="Mori M."/>
            <person name="Yoshida Y."/>
            <person name="Ohtoshi R."/>
            <person name="Malay A.D."/>
            <person name="Moran D.A.P."/>
            <person name="Tomita M."/>
            <person name="Numata K."/>
            <person name="Arakawa K."/>
        </authorList>
    </citation>
    <scope>NUCLEOTIDE SEQUENCE</scope>
</reference>
<dbReference type="Proteomes" id="UP000887116">
    <property type="component" value="Unassembled WGS sequence"/>
</dbReference>
<accession>A0A8X6FPK8</accession>
<comment type="caution">
    <text evidence="1">The sequence shown here is derived from an EMBL/GenBank/DDBJ whole genome shotgun (WGS) entry which is preliminary data.</text>
</comment>
<organism evidence="1 2">
    <name type="scientific">Trichonephila clavata</name>
    <name type="common">Joro spider</name>
    <name type="synonym">Nephila clavata</name>
    <dbReference type="NCBI Taxonomy" id="2740835"/>
    <lineage>
        <taxon>Eukaryota</taxon>
        <taxon>Metazoa</taxon>
        <taxon>Ecdysozoa</taxon>
        <taxon>Arthropoda</taxon>
        <taxon>Chelicerata</taxon>
        <taxon>Arachnida</taxon>
        <taxon>Araneae</taxon>
        <taxon>Araneomorphae</taxon>
        <taxon>Entelegynae</taxon>
        <taxon>Araneoidea</taxon>
        <taxon>Nephilidae</taxon>
        <taxon>Trichonephila</taxon>
    </lineage>
</organism>
<dbReference type="EMBL" id="BMAO01032909">
    <property type="protein sequence ID" value="GFQ85628.1"/>
    <property type="molecule type" value="Genomic_DNA"/>
</dbReference>
<proteinExistence type="predicted"/>
<name>A0A8X6FPK8_TRICU</name>
<sequence>MCEGLGLQAQLAAEPDRKIWVVKKKLRPIPKGHFKTILMFCEALGLDAELAHSPGREHQAFKTSLGM</sequence>
<evidence type="ECO:0000313" key="2">
    <source>
        <dbReference type="Proteomes" id="UP000887116"/>
    </source>
</evidence>